<dbReference type="AlphaFoldDB" id="A0A1Q8CNK5"/>
<keyword evidence="3 6" id="KW-0547">Nucleotide-binding</keyword>
<dbReference type="GO" id="GO:0044208">
    <property type="term" value="P:'de novo' AMP biosynthetic process"/>
    <property type="evidence" value="ECO:0007669"/>
    <property type="project" value="UniProtKB-UniRule"/>
</dbReference>
<name>A0A1Q8CNK5_9PSEU</name>
<feature type="binding site" evidence="6">
    <location>
        <position position="45"/>
    </location>
    <ligand>
        <name>Mg(2+)</name>
        <dbReference type="ChEBI" id="CHEBI:18420"/>
    </ligand>
</feature>
<dbReference type="GO" id="GO:0000287">
    <property type="term" value="F:magnesium ion binding"/>
    <property type="evidence" value="ECO:0007669"/>
    <property type="project" value="UniProtKB-UniRule"/>
</dbReference>
<evidence type="ECO:0000256" key="2">
    <source>
        <dbReference type="ARBA" id="ARBA00022723"/>
    </source>
</evidence>
<keyword evidence="1 6" id="KW-0436">Ligase</keyword>
<feature type="binding site" evidence="6">
    <location>
        <begin position="299"/>
        <end position="301"/>
    </location>
    <ligand>
        <name>GTP</name>
        <dbReference type="ChEBI" id="CHEBI:37565"/>
    </ligand>
</feature>
<evidence type="ECO:0000313" key="8">
    <source>
        <dbReference type="Proteomes" id="UP000185596"/>
    </source>
</evidence>
<feature type="binding site" description="in other chain" evidence="6">
    <location>
        <position position="131"/>
    </location>
    <ligand>
        <name>IMP</name>
        <dbReference type="ChEBI" id="CHEBI:58053"/>
        <note>ligand shared between dimeric partners</note>
    </ligand>
</feature>
<comment type="cofactor">
    <cofactor evidence="6">
        <name>Mg(2+)</name>
        <dbReference type="ChEBI" id="CHEBI:18420"/>
    </cofactor>
    <text evidence="6">Binds 1 Mg(2+) ion per subunit.</text>
</comment>
<feature type="binding site" evidence="6">
    <location>
        <begin position="45"/>
        <end position="47"/>
    </location>
    <ligand>
        <name>GTP</name>
        <dbReference type="ChEBI" id="CHEBI:37565"/>
    </ligand>
</feature>
<dbReference type="GO" id="GO:0005737">
    <property type="term" value="C:cytoplasm"/>
    <property type="evidence" value="ECO:0007669"/>
    <property type="project" value="UniProtKB-SubCell"/>
</dbReference>
<evidence type="ECO:0000313" key="7">
    <source>
        <dbReference type="EMBL" id="OLF15945.1"/>
    </source>
</evidence>
<evidence type="ECO:0000256" key="1">
    <source>
        <dbReference type="ARBA" id="ARBA00022598"/>
    </source>
</evidence>
<dbReference type="RefSeq" id="WP_075126997.1">
    <property type="nucleotide sequence ID" value="NZ_MSIE01000034.1"/>
</dbReference>
<organism evidence="7 8">
    <name type="scientific">Actinophytocola xanthii</name>
    <dbReference type="NCBI Taxonomy" id="1912961"/>
    <lineage>
        <taxon>Bacteria</taxon>
        <taxon>Bacillati</taxon>
        <taxon>Actinomycetota</taxon>
        <taxon>Actinomycetes</taxon>
        <taxon>Pseudonocardiales</taxon>
        <taxon>Pseudonocardiaceae</taxon>
    </lineage>
</organism>
<gene>
    <name evidence="6" type="primary">purA</name>
    <name evidence="7" type="ORF">BU204_18730</name>
</gene>
<evidence type="ECO:0000256" key="5">
    <source>
        <dbReference type="ARBA" id="ARBA00022842"/>
    </source>
</evidence>
<comment type="similarity">
    <text evidence="6">Belongs to the adenylosuccinate synthetase family.</text>
</comment>
<dbReference type="InterPro" id="IPR042109">
    <property type="entry name" value="Adenylosuccinate_synth_dom1"/>
</dbReference>
<protein>
    <recommendedName>
        <fullName evidence="6">Adenylosuccinate synthetase</fullName>
        <shortName evidence="6">AMPSase</shortName>
        <shortName evidence="6">AdSS</shortName>
        <ecNumber evidence="6">6.3.4.4</ecNumber>
    </recommendedName>
    <alternativeName>
        <fullName evidence="6">IMP--aspartate ligase</fullName>
    </alternativeName>
</protein>
<comment type="subunit">
    <text evidence="6">Homodimer.</text>
</comment>
<comment type="pathway">
    <text evidence="6">Purine metabolism; AMP biosynthesis via de novo pathway; AMP from IMP: step 1/2.</text>
</comment>
<dbReference type="EMBL" id="MSIE01000034">
    <property type="protein sequence ID" value="OLF15945.1"/>
    <property type="molecule type" value="Genomic_DNA"/>
</dbReference>
<evidence type="ECO:0000256" key="3">
    <source>
        <dbReference type="ARBA" id="ARBA00022741"/>
    </source>
</evidence>
<keyword evidence="6" id="KW-0342">GTP-binding</keyword>
<reference evidence="7 8" key="1">
    <citation type="submission" date="2016-12" db="EMBL/GenBank/DDBJ databases">
        <title>The draft genome sequence of Actinophytocola sp. 11-183.</title>
        <authorList>
            <person name="Wang W."/>
            <person name="Yuan L."/>
        </authorList>
    </citation>
    <scope>NUCLEOTIDE SEQUENCE [LARGE SCALE GENOMIC DNA]</scope>
    <source>
        <strain evidence="7 8">11-183</strain>
    </source>
</reference>
<dbReference type="InterPro" id="IPR027417">
    <property type="entry name" value="P-loop_NTPase"/>
</dbReference>
<dbReference type="Gene3D" id="3.40.440.10">
    <property type="entry name" value="Adenylosuccinate Synthetase, subunit A, domain 1"/>
    <property type="match status" value="2"/>
</dbReference>
<dbReference type="HAMAP" id="MF_00011">
    <property type="entry name" value="Adenylosucc_synth"/>
    <property type="match status" value="1"/>
</dbReference>
<dbReference type="PANTHER" id="PTHR11846:SF0">
    <property type="entry name" value="ADENYLOSUCCINATE SYNTHETASE"/>
    <property type="match status" value="1"/>
</dbReference>
<keyword evidence="8" id="KW-1185">Reference proteome</keyword>
<comment type="caution">
    <text evidence="6">Lacks conserved residue(s) required for the propagation of feature annotation.</text>
</comment>
<comment type="function">
    <text evidence="6">Plays an important role in the de novo pathway of purine nucleotide biosynthesis. Catalyzes the first committed step in the biosynthesis of AMP from IMP.</text>
</comment>
<feature type="binding site" evidence="6">
    <location>
        <position position="273"/>
    </location>
    <ligand>
        <name>GTP</name>
        <dbReference type="ChEBI" id="CHEBI:37565"/>
    </ligand>
</feature>
<keyword evidence="5 6" id="KW-0460">Magnesium</keyword>
<dbReference type="Pfam" id="PF00709">
    <property type="entry name" value="Adenylsucc_synt"/>
    <property type="match status" value="2"/>
</dbReference>
<feature type="binding site" evidence="6">
    <location>
        <begin position="341"/>
        <end position="343"/>
    </location>
    <ligand>
        <name>GTP</name>
        <dbReference type="ChEBI" id="CHEBI:37565"/>
    </ligand>
</feature>
<feature type="binding site" description="in other chain" evidence="6">
    <location>
        <position position="185"/>
    </location>
    <ligand>
        <name>IMP</name>
        <dbReference type="ChEBI" id="CHEBI:58053"/>
        <note>ligand shared between dimeric partners</note>
    </ligand>
</feature>
<evidence type="ECO:0000256" key="4">
    <source>
        <dbReference type="ARBA" id="ARBA00022755"/>
    </source>
</evidence>
<feature type="binding site" description="in other chain" evidence="6">
    <location>
        <position position="271"/>
    </location>
    <ligand>
        <name>IMP</name>
        <dbReference type="ChEBI" id="CHEBI:58053"/>
        <note>ligand shared between dimeric partners</note>
    </ligand>
</feature>
<keyword evidence="2 6" id="KW-0479">Metal-binding</keyword>
<dbReference type="UniPathway" id="UPA00075">
    <property type="reaction ID" value="UER00335"/>
</dbReference>
<dbReference type="SUPFAM" id="SSF52540">
    <property type="entry name" value="P-loop containing nucleoside triphosphate hydrolases"/>
    <property type="match status" value="1"/>
</dbReference>
<feature type="binding site" evidence="6">
    <location>
        <position position="145"/>
    </location>
    <ligand>
        <name>IMP</name>
        <dbReference type="ChEBI" id="CHEBI:58053"/>
        <note>ligand shared between dimeric partners</note>
    </ligand>
</feature>
<dbReference type="GO" id="GO:0005525">
    <property type="term" value="F:GTP binding"/>
    <property type="evidence" value="ECO:0007669"/>
    <property type="project" value="UniProtKB-UniRule"/>
</dbReference>
<comment type="catalytic activity">
    <reaction evidence="6">
        <text>IMP + L-aspartate + GTP = N(6)-(1,2-dicarboxyethyl)-AMP + GDP + phosphate + 2 H(+)</text>
        <dbReference type="Rhea" id="RHEA:15753"/>
        <dbReference type="ChEBI" id="CHEBI:15378"/>
        <dbReference type="ChEBI" id="CHEBI:29991"/>
        <dbReference type="ChEBI" id="CHEBI:37565"/>
        <dbReference type="ChEBI" id="CHEBI:43474"/>
        <dbReference type="ChEBI" id="CHEBI:57567"/>
        <dbReference type="ChEBI" id="CHEBI:58053"/>
        <dbReference type="ChEBI" id="CHEBI:58189"/>
        <dbReference type="EC" id="6.3.4.4"/>
    </reaction>
</comment>
<feature type="binding site" evidence="6">
    <location>
        <begin position="267"/>
        <end position="273"/>
    </location>
    <ligand>
        <name>substrate</name>
    </ligand>
</feature>
<dbReference type="EC" id="6.3.4.4" evidence="6"/>
<evidence type="ECO:0000256" key="6">
    <source>
        <dbReference type="HAMAP-Rule" id="MF_00011"/>
    </source>
</evidence>
<accession>A0A1Q8CNK5</accession>
<comment type="subcellular location">
    <subcellularLocation>
        <location evidence="6">Cytoplasm</location>
    </subcellularLocation>
</comment>
<comment type="caution">
    <text evidence="7">The sequence shown here is derived from an EMBL/GenBank/DDBJ whole genome shotgun (WGS) entry which is preliminary data.</text>
</comment>
<feature type="active site" description="Proton donor" evidence="6">
    <location>
        <position position="46"/>
    </location>
</feature>
<dbReference type="OrthoDB" id="9806903at2"/>
<proteinExistence type="inferred from homology"/>
<dbReference type="PANTHER" id="PTHR11846">
    <property type="entry name" value="ADENYLOSUCCINATE SYNTHETASE"/>
    <property type="match status" value="1"/>
</dbReference>
<feature type="binding site" description="in other chain" evidence="6">
    <location>
        <position position="201"/>
    </location>
    <ligand>
        <name>IMP</name>
        <dbReference type="ChEBI" id="CHEBI:58053"/>
        <note>ligand shared between dimeric partners</note>
    </ligand>
</feature>
<dbReference type="Proteomes" id="UP000185596">
    <property type="component" value="Unassembled WGS sequence"/>
</dbReference>
<dbReference type="SMART" id="SM00788">
    <property type="entry name" value="Adenylsucc_synt"/>
    <property type="match status" value="1"/>
</dbReference>
<dbReference type="InterPro" id="IPR001114">
    <property type="entry name" value="Adenylosuccinate_synthetase"/>
</dbReference>
<keyword evidence="6" id="KW-0963">Cytoplasm</keyword>
<dbReference type="GO" id="GO:0004019">
    <property type="term" value="F:adenylosuccinate synthase activity"/>
    <property type="evidence" value="ECO:0007669"/>
    <property type="project" value="UniProtKB-UniRule"/>
</dbReference>
<keyword evidence="4 6" id="KW-0658">Purine biosynthesis</keyword>
<dbReference type="STRING" id="1912961.BU204_18730"/>
<dbReference type="GO" id="GO:0046040">
    <property type="term" value="P:IMP metabolic process"/>
    <property type="evidence" value="ECO:0007669"/>
    <property type="project" value="TreeGrafter"/>
</dbReference>
<sequence length="360" mass="39928">MNSRENSCVDVIVGLQAGSEGKGKVVAYLSDRYDVAVRSGGHQAGHTVHFNGEPFAMRVLPCAWINPRCELVIAPGAFFGEEILRREIAMVEQAGVHVRHRLRIDPRVVIVDSRHADTAAQENRWERYGSTLQGVGAARMDKLSRDTAIRRADDVEWLKPYLTDTIGFIGNYINENRPVLLEGHQGSLLSIVTSPYYPMTTNCDPNAAGVLSDAAVSPLAVRDIIGVFRTYPIRVAGNSGPLAGREISWETVTRRSGSPVSILERTTVTGRVRRVFEFAEEDLKQALAINRPSRVALTFLDYRNWQDYGKRRLADLSAQTLDWLRDVVERCDLSGRLSYVSTGPEPDMMIDLSGDTGLLS</sequence>